<evidence type="ECO:0000313" key="4">
    <source>
        <dbReference type="Proteomes" id="UP000824081"/>
    </source>
</evidence>
<name>A0A9D1MEI7_9FIRM</name>
<accession>A0A9D1MEI7</accession>
<evidence type="ECO:0000313" key="3">
    <source>
        <dbReference type="EMBL" id="HIU58786.1"/>
    </source>
</evidence>
<evidence type="ECO:0000256" key="1">
    <source>
        <dbReference type="SAM" id="MobiDB-lite"/>
    </source>
</evidence>
<dbReference type="EMBL" id="DVMZ01000049">
    <property type="protein sequence ID" value="HIU58786.1"/>
    <property type="molecule type" value="Genomic_DNA"/>
</dbReference>
<keyword evidence="2" id="KW-1133">Transmembrane helix</keyword>
<keyword evidence="2" id="KW-0472">Membrane</keyword>
<dbReference type="Proteomes" id="UP000824081">
    <property type="component" value="Unassembled WGS sequence"/>
</dbReference>
<sequence length="277" mass="31042">MKKSAFISDLLFAFGVVFLPALCLLRYRRLPLWAAFTLAAMLGLLSALAVFLYLHQKREKLCLEKQDRETKEKLLLHLALQSPDKILDGFADFFSSHDETGAPKDSPEGAAGDGPAGAPKNTARSAAAQKRKNAPCVRTEQGEFYPVFSLCPLDADRVVPLLCGKKQAEKYLLCNELTEEAEKLCLRFGVRVIKGNDVYRMLKKGNALPEHYLGEDALPKKKRKKELWFAKSNSRRFLFGGALILLTSLITPFPYYYLLSGSLLVISAVFVRIFGYR</sequence>
<organism evidence="3 4">
    <name type="scientific">Candidatus Scatosoma pullistercoris</name>
    <dbReference type="NCBI Taxonomy" id="2840934"/>
    <lineage>
        <taxon>Bacteria</taxon>
        <taxon>Bacillati</taxon>
        <taxon>Bacillota</taxon>
        <taxon>Clostridia</taxon>
        <taxon>Candidatus Scatosoma</taxon>
    </lineage>
</organism>
<evidence type="ECO:0000256" key="2">
    <source>
        <dbReference type="SAM" id="Phobius"/>
    </source>
</evidence>
<feature type="transmembrane region" description="Helical" evidence="2">
    <location>
        <begin position="33"/>
        <end position="54"/>
    </location>
</feature>
<proteinExistence type="predicted"/>
<dbReference type="AlphaFoldDB" id="A0A9D1MEI7"/>
<keyword evidence="2" id="KW-0812">Transmembrane</keyword>
<feature type="region of interest" description="Disordered" evidence="1">
    <location>
        <begin position="100"/>
        <end position="134"/>
    </location>
</feature>
<gene>
    <name evidence="3" type="ORF">IAC57_01665</name>
</gene>
<reference evidence="3" key="1">
    <citation type="submission" date="2020-10" db="EMBL/GenBank/DDBJ databases">
        <authorList>
            <person name="Gilroy R."/>
        </authorList>
    </citation>
    <scope>NUCLEOTIDE SEQUENCE</scope>
    <source>
        <strain evidence="3">11687</strain>
    </source>
</reference>
<reference evidence="3" key="2">
    <citation type="journal article" date="2021" name="PeerJ">
        <title>Extensive microbial diversity within the chicken gut microbiome revealed by metagenomics and culture.</title>
        <authorList>
            <person name="Gilroy R."/>
            <person name="Ravi A."/>
            <person name="Getino M."/>
            <person name="Pursley I."/>
            <person name="Horton D.L."/>
            <person name="Alikhan N.F."/>
            <person name="Baker D."/>
            <person name="Gharbi K."/>
            <person name="Hall N."/>
            <person name="Watson M."/>
            <person name="Adriaenssens E.M."/>
            <person name="Foster-Nyarko E."/>
            <person name="Jarju S."/>
            <person name="Secka A."/>
            <person name="Antonio M."/>
            <person name="Oren A."/>
            <person name="Chaudhuri R.R."/>
            <person name="La Ragione R."/>
            <person name="Hildebrand F."/>
            <person name="Pallen M.J."/>
        </authorList>
    </citation>
    <scope>NUCLEOTIDE SEQUENCE</scope>
    <source>
        <strain evidence="3">11687</strain>
    </source>
</reference>
<feature type="transmembrane region" description="Helical" evidence="2">
    <location>
        <begin position="233"/>
        <end position="250"/>
    </location>
</feature>
<feature type="transmembrane region" description="Helical" evidence="2">
    <location>
        <begin position="7"/>
        <end position="27"/>
    </location>
</feature>
<protein>
    <submittedName>
        <fullName evidence="3">Uncharacterized protein</fullName>
    </submittedName>
</protein>
<comment type="caution">
    <text evidence="3">The sequence shown here is derived from an EMBL/GenBank/DDBJ whole genome shotgun (WGS) entry which is preliminary data.</text>
</comment>